<evidence type="ECO:0000256" key="2">
    <source>
        <dbReference type="SAM" id="Phobius"/>
    </source>
</evidence>
<gene>
    <name evidence="3" type="ORF">psal_cds_185</name>
</gene>
<keyword evidence="2" id="KW-0812">Transmembrane</keyword>
<keyword evidence="4" id="KW-1185">Reference proteome</keyword>
<evidence type="ECO:0000256" key="1">
    <source>
        <dbReference type="SAM" id="MobiDB-lite"/>
    </source>
</evidence>
<keyword evidence="2" id="KW-1133">Transmembrane helix</keyword>
<reference evidence="3 4" key="1">
    <citation type="journal article" date="2013" name="Science">
        <title>Pandoraviruses: amoeba viruses with genomes up to 2.5 Mb reaching that of parasitic eukaryotes.</title>
        <authorList>
            <person name="Philippe N."/>
            <person name="Legendre M."/>
            <person name="Doutre G."/>
            <person name="Coute Y."/>
            <person name="Poirot O."/>
            <person name="Lescot M."/>
            <person name="Arslan D."/>
            <person name="Seltzer V."/>
            <person name="Bertaux L."/>
            <person name="Bruley C."/>
            <person name="Garin J."/>
            <person name="Claverie J.M."/>
            <person name="Abergel C."/>
        </authorList>
    </citation>
    <scope>NUCLEOTIDE SEQUENCE [LARGE SCALE GENOMIC DNA]</scope>
</reference>
<organism evidence="3 4">
    <name type="scientific">Pandoravirus salinus</name>
    <dbReference type="NCBI Taxonomy" id="1349410"/>
    <lineage>
        <taxon>Viruses</taxon>
        <taxon>Pandoravirus</taxon>
    </lineage>
</organism>
<feature type="compositionally biased region" description="Basic and acidic residues" evidence="1">
    <location>
        <begin position="98"/>
        <end position="109"/>
    </location>
</feature>
<feature type="region of interest" description="Disordered" evidence="1">
    <location>
        <begin position="64"/>
        <end position="111"/>
    </location>
</feature>
<dbReference type="GeneID" id="16605471"/>
<keyword evidence="2" id="KW-0472">Membrane</keyword>
<dbReference type="Proteomes" id="UP000204584">
    <property type="component" value="Segment"/>
</dbReference>
<evidence type="ECO:0000313" key="4">
    <source>
        <dbReference type="Proteomes" id="UP000204584"/>
    </source>
</evidence>
<proteinExistence type="predicted"/>
<dbReference type="EMBL" id="KC977571">
    <property type="protein sequence ID" value="AGO83684.2"/>
    <property type="molecule type" value="Genomic_DNA"/>
</dbReference>
<feature type="compositionally biased region" description="Acidic residues" evidence="1">
    <location>
        <begin position="84"/>
        <end position="97"/>
    </location>
</feature>
<evidence type="ECO:0000313" key="3">
    <source>
        <dbReference type="EMBL" id="AGO83684.2"/>
    </source>
</evidence>
<dbReference type="KEGG" id="vg:16605471"/>
<protein>
    <submittedName>
        <fullName evidence="3">Uncharacterized protein</fullName>
    </submittedName>
</protein>
<sequence length="213" mass="23227">MDSEKANDLWLYEGAPQRVWIVSWPGVSRRATKAIGRDSVCLTPDAVGRKTVRSALLLSARAHRDRDVPPARRSQRGLPPGYTELDDIDGASDDDGDDGKSDATDHGASDDGDNVGARWCACDHMIDLKDSITSASRIRLWCATMAPGETFTFGWLGESACEGTGRVECRAAFGKRREGRTLNGGTDPVTIVTYIALAVLAFCFFRLLFGRRT</sequence>
<accession>S4VT94</accession>
<name>S4VT94_9VIRU</name>
<feature type="transmembrane region" description="Helical" evidence="2">
    <location>
        <begin position="191"/>
        <end position="209"/>
    </location>
</feature>
<dbReference type="RefSeq" id="YP_008436746.2">
    <property type="nucleotide sequence ID" value="NC_022098.1"/>
</dbReference>